<dbReference type="EMBL" id="KQ435775">
    <property type="protein sequence ID" value="KOX74939.1"/>
    <property type="molecule type" value="Genomic_DNA"/>
</dbReference>
<evidence type="ECO:0000313" key="2">
    <source>
        <dbReference type="EMBL" id="KOX74939.1"/>
    </source>
</evidence>
<proteinExistence type="predicted"/>
<protein>
    <submittedName>
        <fullName evidence="2">Uncharacterized protein</fullName>
    </submittedName>
</protein>
<feature type="region of interest" description="Disordered" evidence="1">
    <location>
        <begin position="164"/>
        <end position="184"/>
    </location>
</feature>
<feature type="region of interest" description="Disordered" evidence="1">
    <location>
        <begin position="72"/>
        <end position="91"/>
    </location>
</feature>
<keyword evidence="3" id="KW-1185">Reference proteome</keyword>
<dbReference type="OrthoDB" id="7554598at2759"/>
<feature type="region of interest" description="Disordered" evidence="1">
    <location>
        <begin position="267"/>
        <end position="298"/>
    </location>
</feature>
<name>A0A0M9A393_9HYME</name>
<dbReference type="AlphaFoldDB" id="A0A0M9A393"/>
<evidence type="ECO:0000256" key="1">
    <source>
        <dbReference type="SAM" id="MobiDB-lite"/>
    </source>
</evidence>
<evidence type="ECO:0000313" key="3">
    <source>
        <dbReference type="Proteomes" id="UP000053105"/>
    </source>
</evidence>
<gene>
    <name evidence="2" type="ORF">WN51_12623</name>
</gene>
<dbReference type="Proteomes" id="UP000053105">
    <property type="component" value="Unassembled WGS sequence"/>
</dbReference>
<organism evidence="2 3">
    <name type="scientific">Melipona quadrifasciata</name>
    <dbReference type="NCBI Taxonomy" id="166423"/>
    <lineage>
        <taxon>Eukaryota</taxon>
        <taxon>Metazoa</taxon>
        <taxon>Ecdysozoa</taxon>
        <taxon>Arthropoda</taxon>
        <taxon>Hexapoda</taxon>
        <taxon>Insecta</taxon>
        <taxon>Pterygota</taxon>
        <taxon>Neoptera</taxon>
        <taxon>Endopterygota</taxon>
        <taxon>Hymenoptera</taxon>
        <taxon>Apocrita</taxon>
        <taxon>Aculeata</taxon>
        <taxon>Apoidea</taxon>
        <taxon>Anthophila</taxon>
        <taxon>Apidae</taxon>
        <taxon>Melipona</taxon>
    </lineage>
</organism>
<accession>A0A0M9A393</accession>
<reference evidence="2 3" key="1">
    <citation type="submission" date="2015-07" db="EMBL/GenBank/DDBJ databases">
        <title>The genome of Melipona quadrifasciata.</title>
        <authorList>
            <person name="Pan H."/>
            <person name="Kapheim K."/>
        </authorList>
    </citation>
    <scope>NUCLEOTIDE SEQUENCE [LARGE SCALE GENOMIC DNA]</scope>
    <source>
        <strain evidence="2">0111107301</strain>
        <tissue evidence="2">Whole body</tissue>
    </source>
</reference>
<feature type="compositionally biased region" description="Polar residues" evidence="1">
    <location>
        <begin position="168"/>
        <end position="184"/>
    </location>
</feature>
<sequence length="489" mass="55855">MYLHSVSRACLVQLRTDLPNRGMARRLRNLVLDSGSWNVNPHGIKTYAYSLTIHTNIGPELTDDESTHYTAKTTQGAHNRKPHREPVEQKETACRDSIMKPSEALQTIENLNGVNDIGVEEFIKSVKFARTRELKNLGTQLGLIATTEDARSRVLTTTEVEVTDDESAMNTAKNEPTGQNANEHANPTARNIILEQENKEAVKFYIHNLRKEIAQYVIPMKPKILTSAQQEAMEVEIWTREPKPATRNTPQTTSRIIQAARFVPLPTPATPRALPIPQGKLPPRHVNNTIDETRPEEPEYDLTVRLAEQSAKLQETQNTPTFDEMLLTLEILYSEFADKINEFYNTIILGKNGIIDTTLINIDHFIQAYKDVTKTKPITISTQKENFQTIIDISKLTAVIIDDTIIYQIEIPILEEHEWTVIKYYPIPCQIHNVFLAPLIDDDMILKQAGSQIIINEYYLKQYRKNSPLGLICERTQPTRHDYRNEVRP</sequence>